<feature type="chain" id="PRO_5001802573" description="WG repeat-containing protein" evidence="1">
    <location>
        <begin position="20"/>
        <end position="364"/>
    </location>
</feature>
<name>A0A086AF02_FLAHY</name>
<feature type="signal peptide" evidence="1">
    <location>
        <begin position="1"/>
        <end position="19"/>
    </location>
</feature>
<accession>A0A086AF02</accession>
<evidence type="ECO:0000313" key="3">
    <source>
        <dbReference type="EMBL" id="OXA93034.1"/>
    </source>
</evidence>
<dbReference type="RefSeq" id="WP_051885779.1">
    <property type="nucleotide sequence ID" value="NZ_JBEWQG010000015.1"/>
</dbReference>
<protein>
    <recommendedName>
        <fullName evidence="6">WG repeat-containing protein</fullName>
    </recommendedName>
</protein>
<evidence type="ECO:0000313" key="5">
    <source>
        <dbReference type="Proteomes" id="UP000198424"/>
    </source>
</evidence>
<reference evidence="3 5" key="2">
    <citation type="submission" date="2016-11" db="EMBL/GenBank/DDBJ databases">
        <title>Whole genomes of Flavobacteriaceae.</title>
        <authorList>
            <person name="Stine C."/>
            <person name="Li C."/>
            <person name="Tadesse D."/>
        </authorList>
    </citation>
    <scope>NUCLEOTIDE SEQUENCE [LARGE SCALE GENOMIC DNA]</scope>
    <source>
        <strain evidence="3 5">ATCC 29551</strain>
    </source>
</reference>
<dbReference type="EMBL" id="JPRM01000023">
    <property type="protein sequence ID" value="KFF15266.1"/>
    <property type="molecule type" value="Genomic_DNA"/>
</dbReference>
<proteinExistence type="predicted"/>
<keyword evidence="5" id="KW-1185">Reference proteome</keyword>
<evidence type="ECO:0000256" key="1">
    <source>
        <dbReference type="SAM" id="SignalP"/>
    </source>
</evidence>
<dbReference type="Pfam" id="PF14903">
    <property type="entry name" value="WG_beta_rep"/>
    <property type="match status" value="1"/>
</dbReference>
<reference evidence="2 4" key="1">
    <citation type="submission" date="2014-07" db="EMBL/GenBank/DDBJ databases">
        <title>Genome of Flavobacterium hydatis DSM 2063.</title>
        <authorList>
            <person name="Pipes S.E."/>
            <person name="Stropko S.J."/>
            <person name="Newman J.D."/>
        </authorList>
    </citation>
    <scope>NUCLEOTIDE SEQUENCE [LARGE SCALE GENOMIC DNA]</scope>
    <source>
        <strain evidence="2 4">DSM 2063</strain>
    </source>
</reference>
<evidence type="ECO:0000313" key="2">
    <source>
        <dbReference type="EMBL" id="KFF15266.1"/>
    </source>
</evidence>
<dbReference type="eggNOG" id="ENOG502ZAHE">
    <property type="taxonomic scope" value="Bacteria"/>
</dbReference>
<dbReference type="PROSITE" id="PS51257">
    <property type="entry name" value="PROKAR_LIPOPROTEIN"/>
    <property type="match status" value="1"/>
</dbReference>
<dbReference type="AlphaFoldDB" id="A0A086AF02"/>
<evidence type="ECO:0008006" key="6">
    <source>
        <dbReference type="Google" id="ProtNLM"/>
    </source>
</evidence>
<dbReference type="Proteomes" id="UP000198424">
    <property type="component" value="Unassembled WGS sequence"/>
</dbReference>
<dbReference type="Proteomes" id="UP000028712">
    <property type="component" value="Unassembled WGS sequence"/>
</dbReference>
<keyword evidence="1" id="KW-0732">Signal</keyword>
<dbReference type="EMBL" id="MUGY01000018">
    <property type="protein sequence ID" value="OXA93034.1"/>
    <property type="molecule type" value="Genomic_DNA"/>
</dbReference>
<comment type="caution">
    <text evidence="2">The sequence shown here is derived from an EMBL/GenBank/DDBJ whole genome shotgun (WGS) entry which is preliminary data.</text>
</comment>
<dbReference type="STRING" id="991.IW20_15020"/>
<evidence type="ECO:0000313" key="4">
    <source>
        <dbReference type="Proteomes" id="UP000028712"/>
    </source>
</evidence>
<gene>
    <name evidence="3" type="ORF">B0A62_14460</name>
    <name evidence="2" type="ORF">IW20_15020</name>
</gene>
<dbReference type="InterPro" id="IPR032774">
    <property type="entry name" value="WG_beta_rep"/>
</dbReference>
<organism evidence="2 4">
    <name type="scientific">Flavobacterium hydatis</name>
    <name type="common">Cytophaga aquatilis</name>
    <dbReference type="NCBI Taxonomy" id="991"/>
    <lineage>
        <taxon>Bacteria</taxon>
        <taxon>Pseudomonadati</taxon>
        <taxon>Bacteroidota</taxon>
        <taxon>Flavobacteriia</taxon>
        <taxon>Flavobacteriales</taxon>
        <taxon>Flavobacteriaceae</taxon>
        <taxon>Flavobacterium</taxon>
    </lineage>
</organism>
<sequence length="364" mass="42677">MKRFFILCTFLFVSCTLFAQNNDTWTAFWDKDTTHTGYKDKNGVIKIEPKFIGMTIAHKFDDIIAVSEEEENQSWKNYYLTKTGRIVGRDSLYIFDNGPDCENEGYIRFRDPKTDKMGMFNGNGKIVIPAEYNNLNKVKNGMIIVLKGAEKVNDTHDGGCNHFSWSGGNDYLIDTNNKVLIENFTYNNELNFYSLQKSKEPSLDPIRENFLGVDGQYYSFINYDKEFKLWLKNDLLSDLSKKNLLKHSYEEIFYWKEPIGWISEPKTKFINKNYKLIKDKLVELNNPTSDYFVTTDGLNQFIYEADKYNEYFNNCNESKDWKYPIKSIITQRDKKNSTQDHFDFLRTENGYQLISVSIGKGELK</sequence>
<dbReference type="OrthoDB" id="697275at2"/>